<protein>
    <submittedName>
        <fullName evidence="1">Uncharacterized protein</fullName>
    </submittedName>
</protein>
<feature type="non-terminal residue" evidence="1">
    <location>
        <position position="1"/>
    </location>
</feature>
<gene>
    <name evidence="1" type="ORF">S01H1_23336</name>
</gene>
<comment type="caution">
    <text evidence="1">The sequence shown here is derived from an EMBL/GenBank/DDBJ whole genome shotgun (WGS) entry which is preliminary data.</text>
</comment>
<organism evidence="1">
    <name type="scientific">marine sediment metagenome</name>
    <dbReference type="NCBI Taxonomy" id="412755"/>
    <lineage>
        <taxon>unclassified sequences</taxon>
        <taxon>metagenomes</taxon>
        <taxon>ecological metagenomes</taxon>
    </lineage>
</organism>
<evidence type="ECO:0000313" key="1">
    <source>
        <dbReference type="EMBL" id="GAF96793.1"/>
    </source>
</evidence>
<proteinExistence type="predicted"/>
<accession>X0TT79</accession>
<dbReference type="EMBL" id="BARS01013439">
    <property type="protein sequence ID" value="GAF96793.1"/>
    <property type="molecule type" value="Genomic_DNA"/>
</dbReference>
<sequence>LRSDWSLGVPSVVCSGKGAQALSDESKKARKTSLLPYYPVVEEGNTQRFALLTGGCNLSLSLSLCVCVCMRRAKCDVLYIVFSAPV</sequence>
<dbReference type="AlphaFoldDB" id="X0TT79"/>
<reference evidence="1" key="1">
    <citation type="journal article" date="2014" name="Front. Microbiol.">
        <title>High frequency of phylogenetically diverse reductive dehalogenase-homologous genes in deep subseafloor sedimentary metagenomes.</title>
        <authorList>
            <person name="Kawai M."/>
            <person name="Futagami T."/>
            <person name="Toyoda A."/>
            <person name="Takaki Y."/>
            <person name="Nishi S."/>
            <person name="Hori S."/>
            <person name="Arai W."/>
            <person name="Tsubouchi T."/>
            <person name="Morono Y."/>
            <person name="Uchiyama I."/>
            <person name="Ito T."/>
            <person name="Fujiyama A."/>
            <person name="Inagaki F."/>
            <person name="Takami H."/>
        </authorList>
    </citation>
    <scope>NUCLEOTIDE SEQUENCE</scope>
    <source>
        <strain evidence="1">Expedition CK06-06</strain>
    </source>
</reference>
<name>X0TT79_9ZZZZ</name>